<sequence length="211" mass="23797">MIKTISQIDLSSALRRLPTQQRSREKVRSILEAADRLLPEYGYEAIVQSPWPIVDASGVTAGVFYNYFENGEAVLEALSLMYAEQTRAAIDELAAENFQSWEVAIDAVNDRFAEFYSQPTVRELWLNNRLTQTAKLAGNEANSHIHQTVIDLIERSSGHDIKFSPSGAVILANLGDKLLRFIFEQPEDQRPELMDELKNAMKSYAATFIGR</sequence>
<accession>A0ABU0C0A7</accession>
<dbReference type="EMBL" id="JAUSVF010000006">
    <property type="protein sequence ID" value="MDQ0323958.1"/>
    <property type="molecule type" value="Genomic_DNA"/>
</dbReference>
<dbReference type="InterPro" id="IPR041674">
    <property type="entry name" value="TetR_C_22"/>
</dbReference>
<evidence type="ECO:0000256" key="1">
    <source>
        <dbReference type="ARBA" id="ARBA00023125"/>
    </source>
</evidence>
<feature type="DNA-binding region" description="H-T-H motif" evidence="2">
    <location>
        <begin position="49"/>
        <end position="68"/>
    </location>
</feature>
<evidence type="ECO:0000313" key="5">
    <source>
        <dbReference type="Proteomes" id="UP001230207"/>
    </source>
</evidence>
<feature type="domain" description="HTH tetR-type" evidence="3">
    <location>
        <begin position="24"/>
        <end position="86"/>
    </location>
</feature>
<dbReference type="InterPro" id="IPR001647">
    <property type="entry name" value="HTH_TetR"/>
</dbReference>
<dbReference type="PROSITE" id="PS50977">
    <property type="entry name" value="HTH_TETR_2"/>
    <property type="match status" value="1"/>
</dbReference>
<dbReference type="RefSeq" id="WP_307237126.1">
    <property type="nucleotide sequence ID" value="NZ_JAUSVF010000006.1"/>
</dbReference>
<dbReference type="InterPro" id="IPR009057">
    <property type="entry name" value="Homeodomain-like_sf"/>
</dbReference>
<dbReference type="Pfam" id="PF17928">
    <property type="entry name" value="TetR_C_22"/>
    <property type="match status" value="1"/>
</dbReference>
<keyword evidence="5" id="KW-1185">Reference proteome</keyword>
<reference evidence="4 5" key="1">
    <citation type="submission" date="2023-07" db="EMBL/GenBank/DDBJ databases">
        <title>Genomic Encyclopedia of Type Strains, Phase IV (KMG-IV): sequencing the most valuable type-strain genomes for metagenomic binning, comparative biology and taxonomic classification.</title>
        <authorList>
            <person name="Goeker M."/>
        </authorList>
    </citation>
    <scope>NUCLEOTIDE SEQUENCE [LARGE SCALE GENOMIC DNA]</scope>
    <source>
        <strain evidence="4 5">DSM 1112</strain>
    </source>
</reference>
<dbReference type="SUPFAM" id="SSF46689">
    <property type="entry name" value="Homeodomain-like"/>
    <property type="match status" value="1"/>
</dbReference>
<protein>
    <submittedName>
        <fullName evidence="4">AcrR family transcriptional regulator</fullName>
    </submittedName>
</protein>
<comment type="caution">
    <text evidence="4">The sequence shown here is derived from an EMBL/GenBank/DDBJ whole genome shotgun (WGS) entry which is preliminary data.</text>
</comment>
<dbReference type="Proteomes" id="UP001230207">
    <property type="component" value="Unassembled WGS sequence"/>
</dbReference>
<keyword evidence="1 2" id="KW-0238">DNA-binding</keyword>
<name>A0ABU0C0A7_9HYPH</name>
<organism evidence="4 5">
    <name type="scientific">Pararhizobium capsulatum DSM 1112</name>
    <dbReference type="NCBI Taxonomy" id="1121113"/>
    <lineage>
        <taxon>Bacteria</taxon>
        <taxon>Pseudomonadati</taxon>
        <taxon>Pseudomonadota</taxon>
        <taxon>Alphaproteobacteria</taxon>
        <taxon>Hyphomicrobiales</taxon>
        <taxon>Rhizobiaceae</taxon>
        <taxon>Rhizobium/Agrobacterium group</taxon>
        <taxon>Pararhizobium</taxon>
    </lineage>
</organism>
<evidence type="ECO:0000256" key="2">
    <source>
        <dbReference type="PROSITE-ProRule" id="PRU00335"/>
    </source>
</evidence>
<dbReference type="Gene3D" id="1.10.357.10">
    <property type="entry name" value="Tetracycline Repressor, domain 2"/>
    <property type="match status" value="1"/>
</dbReference>
<evidence type="ECO:0000259" key="3">
    <source>
        <dbReference type="PROSITE" id="PS50977"/>
    </source>
</evidence>
<evidence type="ECO:0000313" key="4">
    <source>
        <dbReference type="EMBL" id="MDQ0323958.1"/>
    </source>
</evidence>
<proteinExistence type="predicted"/>
<gene>
    <name evidence="4" type="ORF">QO002_006165</name>
</gene>
<dbReference type="Pfam" id="PF00440">
    <property type="entry name" value="TetR_N"/>
    <property type="match status" value="1"/>
</dbReference>